<evidence type="ECO:0000256" key="1">
    <source>
        <dbReference type="SAM" id="MobiDB-lite"/>
    </source>
</evidence>
<comment type="caution">
    <text evidence="2">The sequence shown here is derived from an EMBL/GenBank/DDBJ whole genome shotgun (WGS) entry which is preliminary data.</text>
</comment>
<feature type="compositionally biased region" description="Polar residues" evidence="1">
    <location>
        <begin position="133"/>
        <end position="154"/>
    </location>
</feature>
<accession>A0A2N5UPA8</accession>
<gene>
    <name evidence="2" type="ORF">PCASD_08760</name>
</gene>
<dbReference type="SUPFAM" id="SSF47823">
    <property type="entry name" value="lambda integrase-like, N-terminal domain"/>
    <property type="match status" value="1"/>
</dbReference>
<dbReference type="InterPro" id="IPR052925">
    <property type="entry name" value="Phage_Integrase-like_Recomb"/>
</dbReference>
<dbReference type="EMBL" id="PGCI01000113">
    <property type="protein sequence ID" value="PLW39600.1"/>
    <property type="molecule type" value="Genomic_DNA"/>
</dbReference>
<protein>
    <recommendedName>
        <fullName evidence="4">Core-binding (CB) domain-containing protein</fullName>
    </recommendedName>
</protein>
<feature type="compositionally biased region" description="Low complexity" evidence="1">
    <location>
        <begin position="71"/>
        <end position="83"/>
    </location>
</feature>
<feature type="compositionally biased region" description="Polar residues" evidence="1">
    <location>
        <begin position="113"/>
        <end position="123"/>
    </location>
</feature>
<evidence type="ECO:0008006" key="4">
    <source>
        <dbReference type="Google" id="ProtNLM"/>
    </source>
</evidence>
<dbReference type="PANTHER" id="PTHR34605">
    <property type="entry name" value="PHAGE_INTEGRASE DOMAIN-CONTAINING PROTEIN"/>
    <property type="match status" value="1"/>
</dbReference>
<dbReference type="PANTHER" id="PTHR34605:SF3">
    <property type="entry name" value="P CELL-TYPE AGGLUTINATION PROTEIN MAP4-LIKE-RELATED"/>
    <property type="match status" value="1"/>
</dbReference>
<sequence length="375" mass="42701">MVKDVVVKFPDVRLEWKDLVHQAFNKAKMRGELEYPNNPYIMGGAKEDLDPYTGTEKFVVTKRKAKEAKNKQQANNNRQNGNRWEPYRQNQDRDEYNGNRGRNNNWNRHDGQNRSNDTITTNDMIIGEGQEATKAQATEARTGNPNKGKSTQQRLTKEDLGVLNGWQWSTPVSYNAAIRKFNRFKAISPNPAYTLPVKTSDIYQFVAWDGRGKDNAKTEKVTAKSLTKYLFAIKAWHTFHEEAYPYHTETQVKLMLKASGKQDANLPPRKEKSPMLLSDLAALVDLLQDLGKEANTIADLAIIAFWGMARMAKLTYPSSNGPVPREKGLRPADVRCFENVTLLDLREAKTAKPGEIQPLQLHPLRNYLFPVRALI</sequence>
<dbReference type="AlphaFoldDB" id="A0A2N5UPA8"/>
<proteinExistence type="predicted"/>
<reference evidence="2 3" key="1">
    <citation type="submission" date="2017-11" db="EMBL/GenBank/DDBJ databases">
        <title>De novo assembly and phasing of dikaryotic genomes from two isolates of Puccinia coronata f. sp. avenae, the causal agent of oat crown rust.</title>
        <authorList>
            <person name="Miller M.E."/>
            <person name="Zhang Y."/>
            <person name="Omidvar V."/>
            <person name="Sperschneider J."/>
            <person name="Schwessinger B."/>
            <person name="Raley C."/>
            <person name="Palmer J.M."/>
            <person name="Garnica D."/>
            <person name="Upadhyaya N."/>
            <person name="Rathjen J."/>
            <person name="Taylor J.M."/>
            <person name="Park R.F."/>
            <person name="Dodds P.N."/>
            <person name="Hirsch C.D."/>
            <person name="Kianian S.F."/>
            <person name="Figueroa M."/>
        </authorList>
    </citation>
    <scope>NUCLEOTIDE SEQUENCE [LARGE SCALE GENOMIC DNA]</scope>
    <source>
        <strain evidence="2">12SD80</strain>
    </source>
</reference>
<name>A0A2N5UPA8_9BASI</name>
<organism evidence="2 3">
    <name type="scientific">Puccinia coronata f. sp. avenae</name>
    <dbReference type="NCBI Taxonomy" id="200324"/>
    <lineage>
        <taxon>Eukaryota</taxon>
        <taxon>Fungi</taxon>
        <taxon>Dikarya</taxon>
        <taxon>Basidiomycota</taxon>
        <taxon>Pucciniomycotina</taxon>
        <taxon>Pucciniomycetes</taxon>
        <taxon>Pucciniales</taxon>
        <taxon>Pucciniaceae</taxon>
        <taxon>Puccinia</taxon>
    </lineage>
</organism>
<feature type="region of interest" description="Disordered" evidence="1">
    <location>
        <begin position="64"/>
        <end position="154"/>
    </location>
</feature>
<evidence type="ECO:0000313" key="2">
    <source>
        <dbReference type="EMBL" id="PLW39600.1"/>
    </source>
</evidence>
<dbReference type="Proteomes" id="UP000235392">
    <property type="component" value="Unassembled WGS sequence"/>
</dbReference>
<evidence type="ECO:0000313" key="3">
    <source>
        <dbReference type="Proteomes" id="UP000235392"/>
    </source>
</evidence>